<evidence type="ECO:0000256" key="3">
    <source>
        <dbReference type="ARBA" id="ARBA00022683"/>
    </source>
</evidence>
<keyword evidence="2" id="KW-0963">Cytoplasm</keyword>
<dbReference type="InterPro" id="IPR035895">
    <property type="entry name" value="HPr-like_sf"/>
</dbReference>
<organism evidence="5 6">
    <name type="scientific">Aquibacillus salsiterrae</name>
    <dbReference type="NCBI Taxonomy" id="2950439"/>
    <lineage>
        <taxon>Bacteria</taxon>
        <taxon>Bacillati</taxon>
        <taxon>Bacillota</taxon>
        <taxon>Bacilli</taxon>
        <taxon>Bacillales</taxon>
        <taxon>Bacillaceae</taxon>
        <taxon>Aquibacillus</taxon>
    </lineage>
</organism>
<comment type="subcellular location">
    <subcellularLocation>
        <location evidence="1">Cytoplasm</location>
    </subcellularLocation>
</comment>
<name>A0A9X3WGK3_9BACI</name>
<dbReference type="Proteomes" id="UP001145069">
    <property type="component" value="Unassembled WGS sequence"/>
</dbReference>
<reference evidence="5" key="1">
    <citation type="submission" date="2022-06" db="EMBL/GenBank/DDBJ databases">
        <title>Aquibacillus sp. a new bacterium isolated from soil saline samples.</title>
        <authorList>
            <person name="Galisteo C."/>
            <person name="De La Haba R."/>
            <person name="Sanchez-Porro C."/>
            <person name="Ventosa A."/>
        </authorList>
    </citation>
    <scope>NUCLEOTIDE SEQUENCE</scope>
    <source>
        <strain evidence="5">3ASR75-54</strain>
    </source>
</reference>
<dbReference type="GO" id="GO:0005737">
    <property type="term" value="C:cytoplasm"/>
    <property type="evidence" value="ECO:0007669"/>
    <property type="project" value="UniProtKB-SubCell"/>
</dbReference>
<comment type="caution">
    <text evidence="5">The sequence shown here is derived from an EMBL/GenBank/DDBJ whole genome shotgun (WGS) entry which is preliminary data.</text>
</comment>
<dbReference type="EMBL" id="JAMQKC010000022">
    <property type="protein sequence ID" value="MDC3418248.1"/>
    <property type="molecule type" value="Genomic_DNA"/>
</dbReference>
<dbReference type="Pfam" id="PF00381">
    <property type="entry name" value="PTS-HPr"/>
    <property type="match status" value="1"/>
</dbReference>
<dbReference type="PANTHER" id="PTHR33705:SF2">
    <property type="entry name" value="PHOSPHOCARRIER PROTEIN NPR"/>
    <property type="match status" value="1"/>
</dbReference>
<evidence type="ECO:0000259" key="4">
    <source>
        <dbReference type="PROSITE" id="PS51350"/>
    </source>
</evidence>
<sequence length="83" mass="9263">MYIKEIRVNRFLNAQDIAALTNLASKYVSDITLESKHYKINVKSMLGLLSLVLDKGTEVSIIAKGDDDREAMLAISAFLEEES</sequence>
<protein>
    <submittedName>
        <fullName evidence="5">HPr family phosphocarrier protein</fullName>
    </submittedName>
</protein>
<feature type="domain" description="HPr" evidence="4">
    <location>
        <begin position="1"/>
        <end position="83"/>
    </location>
</feature>
<dbReference type="SUPFAM" id="SSF55594">
    <property type="entry name" value="HPr-like"/>
    <property type="match status" value="1"/>
</dbReference>
<dbReference type="PROSITE" id="PS51350">
    <property type="entry name" value="PTS_HPR_DOM"/>
    <property type="match status" value="1"/>
</dbReference>
<evidence type="ECO:0000313" key="6">
    <source>
        <dbReference type="Proteomes" id="UP001145069"/>
    </source>
</evidence>
<gene>
    <name evidence="5" type="ORF">NC799_15275</name>
</gene>
<dbReference type="InterPro" id="IPR050399">
    <property type="entry name" value="HPr"/>
</dbReference>
<dbReference type="GO" id="GO:0009401">
    <property type="term" value="P:phosphoenolpyruvate-dependent sugar phosphotransferase system"/>
    <property type="evidence" value="ECO:0007669"/>
    <property type="project" value="UniProtKB-KW"/>
</dbReference>
<dbReference type="PRINTS" id="PR00107">
    <property type="entry name" value="PHOSPHOCPHPR"/>
</dbReference>
<dbReference type="RefSeq" id="WP_272447309.1">
    <property type="nucleotide sequence ID" value="NZ_JAMQKC010000022.1"/>
</dbReference>
<evidence type="ECO:0000313" key="5">
    <source>
        <dbReference type="EMBL" id="MDC3418248.1"/>
    </source>
</evidence>
<keyword evidence="6" id="KW-1185">Reference proteome</keyword>
<dbReference type="NCBIfam" id="TIGR01003">
    <property type="entry name" value="PTS_HPr_family"/>
    <property type="match status" value="1"/>
</dbReference>
<evidence type="ECO:0000256" key="1">
    <source>
        <dbReference type="ARBA" id="ARBA00004496"/>
    </source>
</evidence>
<evidence type="ECO:0000256" key="2">
    <source>
        <dbReference type="ARBA" id="ARBA00022490"/>
    </source>
</evidence>
<keyword evidence="3" id="KW-0598">Phosphotransferase system</keyword>
<proteinExistence type="predicted"/>
<dbReference type="PANTHER" id="PTHR33705">
    <property type="entry name" value="PHOSPHOCARRIER PROTEIN HPR"/>
    <property type="match status" value="1"/>
</dbReference>
<dbReference type="Gene3D" id="3.30.1340.10">
    <property type="entry name" value="HPr-like"/>
    <property type="match status" value="1"/>
</dbReference>
<accession>A0A9X3WGK3</accession>
<dbReference type="InterPro" id="IPR000032">
    <property type="entry name" value="HPr-like"/>
</dbReference>
<dbReference type="AlphaFoldDB" id="A0A9X3WGK3"/>